<dbReference type="SUPFAM" id="SSF53850">
    <property type="entry name" value="Periplasmic binding protein-like II"/>
    <property type="match status" value="1"/>
</dbReference>
<dbReference type="SUPFAM" id="SSF46785">
    <property type="entry name" value="Winged helix' DNA-binding domain"/>
    <property type="match status" value="1"/>
</dbReference>
<comment type="similarity">
    <text evidence="1">Belongs to the LysR transcriptional regulatory family.</text>
</comment>
<dbReference type="InterPro" id="IPR036388">
    <property type="entry name" value="WH-like_DNA-bd_sf"/>
</dbReference>
<proteinExistence type="inferred from homology"/>
<comment type="caution">
    <text evidence="6">The sequence shown here is derived from an EMBL/GenBank/DDBJ whole genome shotgun (WGS) entry which is preliminary data.</text>
</comment>
<name>A0A2A9CNL6_9ACTN</name>
<dbReference type="InterPro" id="IPR005119">
    <property type="entry name" value="LysR_subst-bd"/>
</dbReference>
<evidence type="ECO:0000256" key="3">
    <source>
        <dbReference type="ARBA" id="ARBA00023125"/>
    </source>
</evidence>
<dbReference type="Proteomes" id="UP000226079">
    <property type="component" value="Unassembled WGS sequence"/>
</dbReference>
<dbReference type="Pfam" id="PF00126">
    <property type="entry name" value="HTH_1"/>
    <property type="match status" value="1"/>
</dbReference>
<sequence length="296" mass="32040">MDLQHLELLRELRDRGTITAVAAAGFRSPSAVSQQLRTAERAFGLRLVEPDGRRLRLTEAGRLLADGAQQVAITLAMLQAQLDELRGEAQGTVRICGLPSATELLVPELIGRLAQTQVRINLADEDIAEADFAGLTADYDLVIAHSLAAIPSGAGDRLVVTLATEPLDVAVPIGHRLAGRRQLTPSDLADQDWIGVPIGFPFDTVRIAIENRCGRSLNVVQRVRDNRLVEALVAKGIGCGLLPRFSTRPRHGVVTIPLAEVRSTRQIVAIARPDRVERAAVRLALDQLAAIGRELR</sequence>
<dbReference type="PANTHER" id="PTHR30346:SF29">
    <property type="entry name" value="LYSR SUBSTRATE-BINDING"/>
    <property type="match status" value="1"/>
</dbReference>
<evidence type="ECO:0000256" key="4">
    <source>
        <dbReference type="ARBA" id="ARBA00023163"/>
    </source>
</evidence>
<evidence type="ECO:0000256" key="1">
    <source>
        <dbReference type="ARBA" id="ARBA00009437"/>
    </source>
</evidence>
<protein>
    <submittedName>
        <fullName evidence="6">DNA-binding transcriptional LysR family regulator</fullName>
    </submittedName>
</protein>
<feature type="domain" description="HTH lysR-type" evidence="5">
    <location>
        <begin position="1"/>
        <end position="58"/>
    </location>
</feature>
<dbReference type="RefSeq" id="WP_098459591.1">
    <property type="nucleotide sequence ID" value="NZ_PDJC01000001.1"/>
</dbReference>
<evidence type="ECO:0000259" key="5">
    <source>
        <dbReference type="PROSITE" id="PS50931"/>
    </source>
</evidence>
<accession>A0A2A9CNL6</accession>
<dbReference type="OrthoDB" id="4131546at2"/>
<evidence type="ECO:0000256" key="2">
    <source>
        <dbReference type="ARBA" id="ARBA00023015"/>
    </source>
</evidence>
<dbReference type="PROSITE" id="PS50931">
    <property type="entry name" value="HTH_LYSR"/>
    <property type="match status" value="1"/>
</dbReference>
<dbReference type="PANTHER" id="PTHR30346">
    <property type="entry name" value="TRANSCRIPTIONAL DUAL REGULATOR HCAR-RELATED"/>
    <property type="match status" value="1"/>
</dbReference>
<organism evidence="6 7">
    <name type="scientific">Propionicimonas paludicola</name>
    <dbReference type="NCBI Taxonomy" id="185243"/>
    <lineage>
        <taxon>Bacteria</taxon>
        <taxon>Bacillati</taxon>
        <taxon>Actinomycetota</taxon>
        <taxon>Actinomycetes</taxon>
        <taxon>Propionibacteriales</taxon>
        <taxon>Nocardioidaceae</taxon>
        <taxon>Propionicimonas</taxon>
    </lineage>
</organism>
<dbReference type="Gene3D" id="1.10.10.10">
    <property type="entry name" value="Winged helix-like DNA-binding domain superfamily/Winged helix DNA-binding domain"/>
    <property type="match status" value="1"/>
</dbReference>
<evidence type="ECO:0000313" key="6">
    <source>
        <dbReference type="EMBL" id="PFG16014.1"/>
    </source>
</evidence>
<gene>
    <name evidence="6" type="ORF">ATK74_0539</name>
</gene>
<dbReference type="GO" id="GO:0003677">
    <property type="term" value="F:DNA binding"/>
    <property type="evidence" value="ECO:0007669"/>
    <property type="project" value="UniProtKB-KW"/>
</dbReference>
<evidence type="ECO:0000313" key="7">
    <source>
        <dbReference type="Proteomes" id="UP000226079"/>
    </source>
</evidence>
<keyword evidence="7" id="KW-1185">Reference proteome</keyword>
<dbReference type="Pfam" id="PF03466">
    <property type="entry name" value="LysR_substrate"/>
    <property type="match status" value="1"/>
</dbReference>
<keyword evidence="2" id="KW-0805">Transcription regulation</keyword>
<dbReference type="Gene3D" id="3.40.190.10">
    <property type="entry name" value="Periplasmic binding protein-like II"/>
    <property type="match status" value="2"/>
</dbReference>
<keyword evidence="3 6" id="KW-0238">DNA-binding</keyword>
<reference evidence="6 7" key="1">
    <citation type="submission" date="2017-10" db="EMBL/GenBank/DDBJ databases">
        <title>Sequencing the genomes of 1000 actinobacteria strains.</title>
        <authorList>
            <person name="Klenk H.-P."/>
        </authorList>
    </citation>
    <scope>NUCLEOTIDE SEQUENCE [LARGE SCALE GENOMIC DNA]</scope>
    <source>
        <strain evidence="6 7">DSM 15597</strain>
    </source>
</reference>
<dbReference type="EMBL" id="PDJC01000001">
    <property type="protein sequence ID" value="PFG16014.1"/>
    <property type="molecule type" value="Genomic_DNA"/>
</dbReference>
<keyword evidence="4" id="KW-0804">Transcription</keyword>
<dbReference type="GO" id="GO:0003700">
    <property type="term" value="F:DNA-binding transcription factor activity"/>
    <property type="evidence" value="ECO:0007669"/>
    <property type="project" value="InterPro"/>
</dbReference>
<dbReference type="InterPro" id="IPR036390">
    <property type="entry name" value="WH_DNA-bd_sf"/>
</dbReference>
<dbReference type="InterPro" id="IPR000847">
    <property type="entry name" value="LysR_HTH_N"/>
</dbReference>
<dbReference type="GO" id="GO:0032993">
    <property type="term" value="C:protein-DNA complex"/>
    <property type="evidence" value="ECO:0007669"/>
    <property type="project" value="TreeGrafter"/>
</dbReference>
<dbReference type="AlphaFoldDB" id="A0A2A9CNL6"/>